<keyword evidence="3" id="KW-1185">Reference proteome</keyword>
<gene>
    <name evidence="2" type="ORF">GCM10008096_09700</name>
</gene>
<evidence type="ECO:0000313" key="2">
    <source>
        <dbReference type="EMBL" id="GHD03436.1"/>
    </source>
</evidence>
<reference evidence="3" key="1">
    <citation type="journal article" date="2019" name="Int. J. Syst. Evol. Microbiol.">
        <title>The Global Catalogue of Microorganisms (GCM) 10K type strain sequencing project: providing services to taxonomists for standard genome sequencing and annotation.</title>
        <authorList>
            <consortium name="The Broad Institute Genomics Platform"/>
            <consortium name="The Broad Institute Genome Sequencing Center for Infectious Disease"/>
            <person name="Wu L."/>
            <person name="Ma J."/>
        </authorList>
    </citation>
    <scope>NUCLEOTIDE SEQUENCE [LARGE SCALE GENOMIC DNA]</scope>
    <source>
        <strain evidence="3">KCTC 19466</strain>
    </source>
</reference>
<accession>A0ABQ3GEU9</accession>
<sequence>MKMVMAAFLAVGALLPFSPGEGDPPTSSIGDDGKHVDVGADNVHTNTVGDGDSNQAGQDETVPIQDAAEVWETYDPYCRGKATMLDEVADFCFGRANSRCDEDAGETYYQVRRHTRDNPDGELTTQTVCLADDSPLIVDSAVPEDVITVTTEEFRTLPIPSSEIVFESPVDGHEEYGIAMIGQRVNQWAGSSTHVLETTVLGTPVEVRATPLEYQWTYGDGHHRTTQHAGGPRPEGADPYEYRTYTDNIYEETGNFEVNLTTVYTGEFRHGDSGWIPISGVASVPSDPKVNSIWKRETRNVSADCIERPEGWACESPFLKTPPWEKE</sequence>
<comment type="caution">
    <text evidence="2">The sequence shown here is derived from an EMBL/GenBank/DDBJ whole genome shotgun (WGS) entry which is preliminary data.</text>
</comment>
<feature type="compositionally biased region" description="Polar residues" evidence="1">
    <location>
        <begin position="43"/>
        <end position="58"/>
    </location>
</feature>
<dbReference type="EMBL" id="BMXK01000003">
    <property type="protein sequence ID" value="GHD03436.1"/>
    <property type="molecule type" value="Genomic_DNA"/>
</dbReference>
<dbReference type="Proteomes" id="UP000642819">
    <property type="component" value="Unassembled WGS sequence"/>
</dbReference>
<feature type="region of interest" description="Disordered" evidence="1">
    <location>
        <begin position="17"/>
        <end position="63"/>
    </location>
</feature>
<protein>
    <recommendedName>
        <fullName evidence="4">PKD domain-containing protein</fullName>
    </recommendedName>
</protein>
<dbReference type="RefSeq" id="WP_189348980.1">
    <property type="nucleotide sequence ID" value="NZ_BMXK01000003.1"/>
</dbReference>
<evidence type="ECO:0008006" key="4">
    <source>
        <dbReference type="Google" id="ProtNLM"/>
    </source>
</evidence>
<evidence type="ECO:0000256" key="1">
    <source>
        <dbReference type="SAM" id="MobiDB-lite"/>
    </source>
</evidence>
<name>A0ABQ3GEU9_9MICC</name>
<evidence type="ECO:0000313" key="3">
    <source>
        <dbReference type="Proteomes" id="UP000642819"/>
    </source>
</evidence>
<proteinExistence type="predicted"/>
<organism evidence="2 3">
    <name type="scientific">Zhihengliuella salsuginis</name>
    <dbReference type="NCBI Taxonomy" id="578222"/>
    <lineage>
        <taxon>Bacteria</taxon>
        <taxon>Bacillati</taxon>
        <taxon>Actinomycetota</taxon>
        <taxon>Actinomycetes</taxon>
        <taxon>Micrococcales</taxon>
        <taxon>Micrococcaceae</taxon>
        <taxon>Zhihengliuella</taxon>
    </lineage>
</organism>